<dbReference type="GO" id="GO:0022857">
    <property type="term" value="F:transmembrane transporter activity"/>
    <property type="evidence" value="ECO:0007669"/>
    <property type="project" value="InterPro"/>
</dbReference>
<dbReference type="EMBL" id="FNJQ01000003">
    <property type="protein sequence ID" value="SDO90933.1"/>
    <property type="molecule type" value="Genomic_DNA"/>
</dbReference>
<feature type="transmembrane region" description="Helical" evidence="6">
    <location>
        <begin position="175"/>
        <end position="196"/>
    </location>
</feature>
<evidence type="ECO:0000256" key="6">
    <source>
        <dbReference type="SAM" id="Phobius"/>
    </source>
</evidence>
<gene>
    <name evidence="8" type="ORF">SAMN05216366_10350</name>
</gene>
<evidence type="ECO:0000256" key="4">
    <source>
        <dbReference type="ARBA" id="ARBA00022989"/>
    </source>
</evidence>
<accession>A0A1H0NE47</accession>
<name>A0A1H0NE47_SELRU</name>
<keyword evidence="3 6" id="KW-0812">Transmembrane</keyword>
<dbReference type="InterPro" id="IPR020846">
    <property type="entry name" value="MFS_dom"/>
</dbReference>
<feature type="transmembrane region" description="Helical" evidence="6">
    <location>
        <begin position="326"/>
        <end position="343"/>
    </location>
</feature>
<dbReference type="RefSeq" id="WP_074571260.1">
    <property type="nucleotide sequence ID" value="NZ_FNJQ01000003.1"/>
</dbReference>
<proteinExistence type="predicted"/>
<dbReference type="AlphaFoldDB" id="A0A1H0NE47"/>
<feature type="transmembrane region" description="Helical" evidence="6">
    <location>
        <begin position="113"/>
        <end position="135"/>
    </location>
</feature>
<dbReference type="OrthoDB" id="7584869at2"/>
<keyword evidence="4 6" id="KW-1133">Transmembrane helix</keyword>
<feature type="transmembrane region" description="Helical" evidence="6">
    <location>
        <begin position="88"/>
        <end position="107"/>
    </location>
</feature>
<dbReference type="InterPro" id="IPR036259">
    <property type="entry name" value="MFS_trans_sf"/>
</dbReference>
<dbReference type="GO" id="GO:0005886">
    <property type="term" value="C:plasma membrane"/>
    <property type="evidence" value="ECO:0007669"/>
    <property type="project" value="UniProtKB-SubCell"/>
</dbReference>
<keyword evidence="5 6" id="KW-0472">Membrane</keyword>
<feature type="transmembrane region" description="Helical" evidence="6">
    <location>
        <begin position="302"/>
        <end position="320"/>
    </location>
</feature>
<evidence type="ECO:0000256" key="2">
    <source>
        <dbReference type="ARBA" id="ARBA00022448"/>
    </source>
</evidence>
<dbReference type="InterPro" id="IPR011701">
    <property type="entry name" value="MFS"/>
</dbReference>
<evidence type="ECO:0000256" key="3">
    <source>
        <dbReference type="ARBA" id="ARBA00022692"/>
    </source>
</evidence>
<dbReference type="Proteomes" id="UP000182412">
    <property type="component" value="Unassembled WGS sequence"/>
</dbReference>
<evidence type="ECO:0000313" key="9">
    <source>
        <dbReference type="Proteomes" id="UP000182412"/>
    </source>
</evidence>
<dbReference type="Gene3D" id="1.20.1250.20">
    <property type="entry name" value="MFS general substrate transporter like domains"/>
    <property type="match status" value="2"/>
</dbReference>
<evidence type="ECO:0000256" key="1">
    <source>
        <dbReference type="ARBA" id="ARBA00004651"/>
    </source>
</evidence>
<reference evidence="8 9" key="1">
    <citation type="submission" date="2016-10" db="EMBL/GenBank/DDBJ databases">
        <authorList>
            <person name="de Groot N.N."/>
        </authorList>
    </citation>
    <scope>NUCLEOTIDE SEQUENCE [LARGE SCALE GENOMIC DNA]</scope>
    <source>
        <strain evidence="8 9">S137</strain>
    </source>
</reference>
<dbReference type="PANTHER" id="PTHR23528:SF1">
    <property type="entry name" value="MAJOR FACILITATOR SUPERFAMILY (MFS) PROFILE DOMAIN-CONTAINING PROTEIN"/>
    <property type="match status" value="1"/>
</dbReference>
<feature type="transmembrane region" description="Helical" evidence="6">
    <location>
        <begin position="147"/>
        <end position="169"/>
    </location>
</feature>
<feature type="transmembrane region" description="Helical" evidence="6">
    <location>
        <begin position="396"/>
        <end position="415"/>
    </location>
</feature>
<protein>
    <submittedName>
        <fullName evidence="8">MFS-type transporter involved in bile tolerance, Atg22 family</fullName>
    </submittedName>
</protein>
<feature type="transmembrane region" description="Helical" evidence="6">
    <location>
        <begin position="271"/>
        <end position="290"/>
    </location>
</feature>
<feature type="transmembrane region" description="Helical" evidence="6">
    <location>
        <begin position="12"/>
        <end position="34"/>
    </location>
</feature>
<dbReference type="PROSITE" id="PS50850">
    <property type="entry name" value="MFS"/>
    <property type="match status" value="1"/>
</dbReference>
<feature type="transmembrane region" description="Helical" evidence="6">
    <location>
        <begin position="241"/>
        <end position="259"/>
    </location>
</feature>
<keyword evidence="2" id="KW-0813">Transport</keyword>
<sequence length="437" mass="46871">MDTIKWNKTPFYRLMAAMVLGVGTAIAPLVLLMFGLIQFKIMSIVGPEATTSAFGVASGIASLAIVVLTPLGGMIADKTHVKMGRRRFWIVVGSIGAFISMMGLSYAETMAQLVASWCIAQFFYGMVSLSCFAMIPEQVEEARFGRASGIMSSAAPIFVMSGSIIIGIYAATPVALKIAVVSGVQLLAGLLVALLVKDTYIPAAHMQEKSGAMNPFKGGLKNVYPSFKKYPEYTWAMLTKLFINFSNAGLTMLTLFYVARFHLSEAEVFEIGSYTGASIMLMVIAGMAGGWLSDKFRKQKPFVMGASLITGVCLILFAFATDLWTVIAGYFVFNFGFGLYNAVDNALVNRILPSKENAGKDIAIMNITTNLASSLVNFVAPMLIALGVSLLGDDGYTFFFILLSVCSIISFLAVIPIPEVDAGKKPAAESDAELAKA</sequence>
<evidence type="ECO:0000313" key="8">
    <source>
        <dbReference type="EMBL" id="SDO90933.1"/>
    </source>
</evidence>
<feature type="domain" description="Major facilitator superfamily (MFS) profile" evidence="7">
    <location>
        <begin position="16"/>
        <end position="421"/>
    </location>
</feature>
<dbReference type="PANTHER" id="PTHR23528">
    <property type="match status" value="1"/>
</dbReference>
<organism evidence="8 9">
    <name type="scientific">Selenomonas ruminantium</name>
    <dbReference type="NCBI Taxonomy" id="971"/>
    <lineage>
        <taxon>Bacteria</taxon>
        <taxon>Bacillati</taxon>
        <taxon>Bacillota</taxon>
        <taxon>Negativicutes</taxon>
        <taxon>Selenomonadales</taxon>
        <taxon>Selenomonadaceae</taxon>
        <taxon>Selenomonas</taxon>
    </lineage>
</organism>
<feature type="transmembrane region" description="Helical" evidence="6">
    <location>
        <begin position="54"/>
        <end position="76"/>
    </location>
</feature>
<evidence type="ECO:0000256" key="5">
    <source>
        <dbReference type="ARBA" id="ARBA00023136"/>
    </source>
</evidence>
<comment type="subcellular location">
    <subcellularLocation>
        <location evidence="1">Cell membrane</location>
        <topology evidence="1">Multi-pass membrane protein</topology>
    </subcellularLocation>
</comment>
<feature type="transmembrane region" description="Helical" evidence="6">
    <location>
        <begin position="364"/>
        <end position="390"/>
    </location>
</feature>
<evidence type="ECO:0000259" key="7">
    <source>
        <dbReference type="PROSITE" id="PS50850"/>
    </source>
</evidence>
<dbReference type="Pfam" id="PF07690">
    <property type="entry name" value="MFS_1"/>
    <property type="match status" value="1"/>
</dbReference>
<dbReference type="SUPFAM" id="SSF103473">
    <property type="entry name" value="MFS general substrate transporter"/>
    <property type="match status" value="1"/>
</dbReference>